<feature type="domain" description="N-acetyltransferase" evidence="1">
    <location>
        <begin position="1"/>
        <end position="145"/>
    </location>
</feature>
<dbReference type="CDD" id="cd04301">
    <property type="entry name" value="NAT_SF"/>
    <property type="match status" value="1"/>
</dbReference>
<dbReference type="OrthoDB" id="9792929at2"/>
<dbReference type="EMBL" id="CP042437">
    <property type="protein sequence ID" value="QEC79461.1"/>
    <property type="molecule type" value="Genomic_DNA"/>
</dbReference>
<dbReference type="SUPFAM" id="SSF55729">
    <property type="entry name" value="Acyl-CoA N-acyltransferases (Nat)"/>
    <property type="match status" value="1"/>
</dbReference>
<dbReference type="RefSeq" id="WP_147059079.1">
    <property type="nucleotide sequence ID" value="NZ_CP042437.1"/>
</dbReference>
<dbReference type="Proteomes" id="UP000321362">
    <property type="component" value="Chromosome"/>
</dbReference>
<dbReference type="KEGG" id="mgk:FSB76_27220"/>
<dbReference type="InterPro" id="IPR016181">
    <property type="entry name" value="Acyl_CoA_acyltransferase"/>
</dbReference>
<dbReference type="Pfam" id="PF00583">
    <property type="entry name" value="Acetyltransf_1"/>
    <property type="match status" value="1"/>
</dbReference>
<keyword evidence="3" id="KW-1185">Reference proteome</keyword>
<reference evidence="2 3" key="1">
    <citation type="journal article" date="2013" name="J. Microbiol.">
        <title>Mucilaginibacter ginsenosidivorax sp. nov., with ginsenoside converting activity isolated from sediment.</title>
        <authorList>
            <person name="Kim J.K."/>
            <person name="Choi T.E."/>
            <person name="Liu Q.M."/>
            <person name="Park H.Y."/>
            <person name="Yi T.H."/>
            <person name="Yoon M.H."/>
            <person name="Kim S.C."/>
            <person name="Im W.T."/>
        </authorList>
    </citation>
    <scope>NUCLEOTIDE SEQUENCE [LARGE SCALE GENOMIC DNA]</scope>
    <source>
        <strain evidence="2 3">KHI28</strain>
    </source>
</reference>
<sequence>MEIISITENHVDDCAKVFVDAYNSPPWNCNWTAEKAHAYLSELVNNIKFIGFIIYDNAAAVAAILGHKKTWWTNDQLMVDELFVSKNAQKNGYGRKLMSYCEEYAKENQIELLALMTNRYLPAFNFYESLDLLAADQYVFMFKQL</sequence>
<gene>
    <name evidence="2" type="ORF">FSB76_27220</name>
</gene>
<dbReference type="GO" id="GO:0016747">
    <property type="term" value="F:acyltransferase activity, transferring groups other than amino-acyl groups"/>
    <property type="evidence" value="ECO:0007669"/>
    <property type="project" value="InterPro"/>
</dbReference>
<dbReference type="PROSITE" id="PS51186">
    <property type="entry name" value="GNAT"/>
    <property type="match status" value="1"/>
</dbReference>
<name>A0A5B8W6W6_9SPHI</name>
<proteinExistence type="predicted"/>
<dbReference type="InterPro" id="IPR000182">
    <property type="entry name" value="GNAT_dom"/>
</dbReference>
<evidence type="ECO:0000313" key="3">
    <source>
        <dbReference type="Proteomes" id="UP000321362"/>
    </source>
</evidence>
<keyword evidence="2" id="KW-0808">Transferase</keyword>
<evidence type="ECO:0000313" key="2">
    <source>
        <dbReference type="EMBL" id="QEC79461.1"/>
    </source>
</evidence>
<dbReference type="Gene3D" id="3.40.630.30">
    <property type="match status" value="1"/>
</dbReference>
<evidence type="ECO:0000259" key="1">
    <source>
        <dbReference type="PROSITE" id="PS51186"/>
    </source>
</evidence>
<dbReference type="AlphaFoldDB" id="A0A5B8W6W6"/>
<organism evidence="2 3">
    <name type="scientific">Mucilaginibacter ginsenosidivorax</name>
    <dbReference type="NCBI Taxonomy" id="862126"/>
    <lineage>
        <taxon>Bacteria</taxon>
        <taxon>Pseudomonadati</taxon>
        <taxon>Bacteroidota</taxon>
        <taxon>Sphingobacteriia</taxon>
        <taxon>Sphingobacteriales</taxon>
        <taxon>Sphingobacteriaceae</taxon>
        <taxon>Mucilaginibacter</taxon>
    </lineage>
</organism>
<protein>
    <submittedName>
        <fullName evidence="2">GNAT family N-acetyltransferase</fullName>
    </submittedName>
</protein>
<accession>A0A5B8W6W6</accession>